<evidence type="ECO:0000313" key="3">
    <source>
        <dbReference type="EMBL" id="CAD9769727.1"/>
    </source>
</evidence>
<feature type="region of interest" description="Disordered" evidence="1">
    <location>
        <begin position="1"/>
        <end position="103"/>
    </location>
</feature>
<gene>
    <name evidence="3" type="ORF">LSP00402_LOCUS13710</name>
</gene>
<feature type="compositionally biased region" description="Low complexity" evidence="1">
    <location>
        <begin position="26"/>
        <end position="38"/>
    </location>
</feature>
<protein>
    <submittedName>
        <fullName evidence="3">Uncharacterized protein</fullName>
    </submittedName>
</protein>
<feature type="compositionally biased region" description="Pro residues" evidence="1">
    <location>
        <begin position="69"/>
        <end position="80"/>
    </location>
</feature>
<dbReference type="AlphaFoldDB" id="A0A7S2TTY4"/>
<evidence type="ECO:0000256" key="2">
    <source>
        <dbReference type="SAM" id="Phobius"/>
    </source>
</evidence>
<feature type="compositionally biased region" description="Basic and acidic residues" evidence="1">
    <location>
        <begin position="82"/>
        <end position="94"/>
    </location>
</feature>
<proteinExistence type="predicted"/>
<organism evidence="3">
    <name type="scientific">Lotharella oceanica</name>
    <dbReference type="NCBI Taxonomy" id="641309"/>
    <lineage>
        <taxon>Eukaryota</taxon>
        <taxon>Sar</taxon>
        <taxon>Rhizaria</taxon>
        <taxon>Cercozoa</taxon>
        <taxon>Chlorarachniophyceae</taxon>
        <taxon>Lotharella</taxon>
    </lineage>
</organism>
<name>A0A7S2TTY4_9EUKA</name>
<keyword evidence="2" id="KW-1133">Transmembrane helix</keyword>
<sequence length="248" mass="27554">MAEPCPSRYRAVSSRVPPLRHRRAALLRPRSTRGSSPGSRDDLGRRRARTNANNTLSSLTSLISEESPPNNPRRAPPPSPERLGEQDRSDDALKAQRRGKGSQFEGQLAKLKVGDMVVVGRTIPELNLLARETYEIKAIYYQRIGYNGMNKRATYGGPSRVSVNALGASLPSSIKDNPTGWLLWVELYNARYHDKPVAVRPQAVGLTTVFSEIRDGISMVYPLWLLFVGALAIEYILMIASGGYWSEF</sequence>
<reference evidence="3" key="1">
    <citation type="submission" date="2021-01" db="EMBL/GenBank/DDBJ databases">
        <authorList>
            <person name="Corre E."/>
            <person name="Pelletier E."/>
            <person name="Niang G."/>
            <person name="Scheremetjew M."/>
            <person name="Finn R."/>
            <person name="Kale V."/>
            <person name="Holt S."/>
            <person name="Cochrane G."/>
            <person name="Meng A."/>
            <person name="Brown T."/>
            <person name="Cohen L."/>
        </authorList>
    </citation>
    <scope>NUCLEOTIDE SEQUENCE</scope>
    <source>
        <strain evidence="3">CCMP622</strain>
    </source>
</reference>
<feature type="transmembrane region" description="Helical" evidence="2">
    <location>
        <begin position="223"/>
        <end position="245"/>
    </location>
</feature>
<feature type="compositionally biased region" description="Low complexity" evidence="1">
    <location>
        <begin position="50"/>
        <end position="68"/>
    </location>
</feature>
<keyword evidence="2" id="KW-0472">Membrane</keyword>
<keyword evidence="2" id="KW-0812">Transmembrane</keyword>
<dbReference type="EMBL" id="HBHP01022041">
    <property type="protein sequence ID" value="CAD9769727.1"/>
    <property type="molecule type" value="Transcribed_RNA"/>
</dbReference>
<accession>A0A7S2TTY4</accession>
<evidence type="ECO:0000256" key="1">
    <source>
        <dbReference type="SAM" id="MobiDB-lite"/>
    </source>
</evidence>